<comment type="caution">
    <text evidence="5">Lacks conserved residue(s) required for the propagation of feature annotation.</text>
</comment>
<dbReference type="RefSeq" id="XP_001841528.1">
    <property type="nucleotide sequence ID" value="XM_001841476.1"/>
</dbReference>
<evidence type="ECO:0000256" key="3">
    <source>
        <dbReference type="ARBA" id="ARBA00022989"/>
    </source>
</evidence>
<evidence type="ECO:0000256" key="5">
    <source>
        <dbReference type="RuleBase" id="RU362022"/>
    </source>
</evidence>
<comment type="catalytic activity">
    <reaction evidence="5">
        <text>[protein]-C-terminal S-[(2E,6E)-farnesyl]-L-cysteine + S-adenosyl-L-methionine = [protein]-C-terminal S-[(2E,6E)-farnesyl]-L-cysteine methyl ester + S-adenosyl-L-homocysteine</text>
        <dbReference type="Rhea" id="RHEA:21672"/>
        <dbReference type="Rhea" id="RHEA-COMP:12125"/>
        <dbReference type="Rhea" id="RHEA-COMP:12126"/>
        <dbReference type="ChEBI" id="CHEBI:57856"/>
        <dbReference type="ChEBI" id="CHEBI:59789"/>
        <dbReference type="ChEBI" id="CHEBI:90510"/>
        <dbReference type="ChEBI" id="CHEBI:90511"/>
        <dbReference type="EC" id="2.1.1.100"/>
    </reaction>
</comment>
<dbReference type="GO" id="GO:0005789">
    <property type="term" value="C:endoplasmic reticulum membrane"/>
    <property type="evidence" value="ECO:0007669"/>
    <property type="project" value="UniProtKB-SubCell"/>
</dbReference>
<comment type="subcellular location">
    <subcellularLocation>
        <location evidence="5">Endoplasmic reticulum membrane</location>
        <topology evidence="5">Multi-pass membrane protein</topology>
    </subcellularLocation>
    <subcellularLocation>
        <location evidence="1">Membrane</location>
        <topology evidence="1">Multi-pass membrane protein</topology>
    </subcellularLocation>
</comment>
<keyword evidence="5" id="KW-0489">Methyltransferase</keyword>
<comment type="similarity">
    <text evidence="5">Belongs to the class VI-like SAM-binding methyltransferase superfamily. Isoprenylcysteine carboxyl methyltransferase family.</text>
</comment>
<dbReference type="eggNOG" id="ENOG502SEDF">
    <property type="taxonomic scope" value="Eukaryota"/>
</dbReference>
<keyword evidence="5" id="KW-0949">S-adenosyl-L-methionine</keyword>
<name>A8PI74_COPC7</name>
<dbReference type="GO" id="GO:0004671">
    <property type="term" value="F:protein C-terminal S-isoprenylcysteine carboxyl O-methyltransferase activity"/>
    <property type="evidence" value="ECO:0007669"/>
    <property type="project" value="UniProtKB-EC"/>
</dbReference>
<dbReference type="AlphaFoldDB" id="A8PI74"/>
<dbReference type="PANTHER" id="PTHR12714:SF9">
    <property type="entry name" value="PROTEIN-S-ISOPRENYLCYSTEINE O-METHYLTRANSFERASE"/>
    <property type="match status" value="1"/>
</dbReference>
<accession>A8PI74</accession>
<evidence type="ECO:0000313" key="7">
    <source>
        <dbReference type="Proteomes" id="UP000001861"/>
    </source>
</evidence>
<gene>
    <name evidence="6" type="ORF">CC1G_13260</name>
</gene>
<keyword evidence="5" id="KW-0256">Endoplasmic reticulum</keyword>
<evidence type="ECO:0000256" key="2">
    <source>
        <dbReference type="ARBA" id="ARBA00022692"/>
    </source>
</evidence>
<evidence type="ECO:0000256" key="4">
    <source>
        <dbReference type="ARBA" id="ARBA00023136"/>
    </source>
</evidence>
<evidence type="ECO:0000313" key="6">
    <source>
        <dbReference type="EMBL" id="EAU80289.1"/>
    </source>
</evidence>
<dbReference type="Pfam" id="PF04140">
    <property type="entry name" value="ICMT"/>
    <property type="match status" value="1"/>
</dbReference>
<reference evidence="6 7" key="1">
    <citation type="journal article" date="2010" name="Proc. Natl. Acad. Sci. U.S.A.">
        <title>Insights into evolution of multicellular fungi from the assembled chromosomes of the mushroom Coprinopsis cinerea (Coprinus cinereus).</title>
        <authorList>
            <person name="Stajich J.E."/>
            <person name="Wilke S.K."/>
            <person name="Ahren D."/>
            <person name="Au C.H."/>
            <person name="Birren B.W."/>
            <person name="Borodovsky M."/>
            <person name="Burns C."/>
            <person name="Canback B."/>
            <person name="Casselton L.A."/>
            <person name="Cheng C.K."/>
            <person name="Deng J."/>
            <person name="Dietrich F.S."/>
            <person name="Fargo D.C."/>
            <person name="Farman M.L."/>
            <person name="Gathman A.C."/>
            <person name="Goldberg J."/>
            <person name="Guigo R."/>
            <person name="Hoegger P.J."/>
            <person name="Hooker J.B."/>
            <person name="Huggins A."/>
            <person name="James T.Y."/>
            <person name="Kamada T."/>
            <person name="Kilaru S."/>
            <person name="Kodira C."/>
            <person name="Kues U."/>
            <person name="Kupfer D."/>
            <person name="Kwan H.S."/>
            <person name="Lomsadze A."/>
            <person name="Li W."/>
            <person name="Lilly W.W."/>
            <person name="Ma L.J."/>
            <person name="Mackey A.J."/>
            <person name="Manning G."/>
            <person name="Martin F."/>
            <person name="Muraguchi H."/>
            <person name="Natvig D.O."/>
            <person name="Palmerini H."/>
            <person name="Ramesh M.A."/>
            <person name="Rehmeyer C.J."/>
            <person name="Roe B.A."/>
            <person name="Shenoy N."/>
            <person name="Stanke M."/>
            <person name="Ter-Hovhannisyan V."/>
            <person name="Tunlid A."/>
            <person name="Velagapudi R."/>
            <person name="Vision T.J."/>
            <person name="Zeng Q."/>
            <person name="Zolan M.E."/>
            <person name="Pukkila P.J."/>
        </authorList>
    </citation>
    <scope>NUCLEOTIDE SEQUENCE [LARGE SCALE GENOMIC DNA]</scope>
    <source>
        <strain evidence="7">Okayama-7 / 130 / ATCC MYA-4618 / FGSC 9003</strain>
    </source>
</reference>
<comment type="caution">
    <text evidence="6">The sequence shown here is derived from an EMBL/GenBank/DDBJ whole genome shotgun (WGS) entry which is preliminary data.</text>
</comment>
<evidence type="ECO:0000256" key="1">
    <source>
        <dbReference type="ARBA" id="ARBA00004141"/>
    </source>
</evidence>
<protein>
    <recommendedName>
        <fullName evidence="5">Protein-S-isoprenylcysteine O-methyltransferase</fullName>
        <ecNumber evidence="5">2.1.1.100</ecNumber>
    </recommendedName>
</protein>
<dbReference type="EMBL" id="AACS02000025">
    <property type="protein sequence ID" value="EAU80289.1"/>
    <property type="molecule type" value="Genomic_DNA"/>
</dbReference>
<sequence length="241" mass="27466">MDRLALSKCTIILVNGLWMRAALTPPNAHTPPEKRFVPDWRERFTLAVIPFHGMFKMMYWLAGLVEVLAILATSHPDFAISRSILRLLHASNIHQSKLIGTLQPFFVIGTLMMWLGGSLRLYAYRTLGRHFTFQLAIHPDHVLVDYGPYSIVRHPSYTGLIMLLAGAFVSNVEGSWVRESGILDYLVVRLLLAGWVLVLLGIVVSLVLRVTNEDRLMKGEFEKEWVAWAKKVPYRLIPLVY</sequence>
<dbReference type="Proteomes" id="UP000001861">
    <property type="component" value="Unassembled WGS sequence"/>
</dbReference>
<keyword evidence="7" id="KW-1185">Reference proteome</keyword>
<feature type="transmembrane region" description="Helical" evidence="5">
    <location>
        <begin position="186"/>
        <end position="208"/>
    </location>
</feature>
<dbReference type="OrthoDB" id="422086at2759"/>
<dbReference type="EC" id="2.1.1.100" evidence="5"/>
<proteinExistence type="inferred from homology"/>
<dbReference type="GO" id="GO:0032259">
    <property type="term" value="P:methylation"/>
    <property type="evidence" value="ECO:0007669"/>
    <property type="project" value="UniProtKB-KW"/>
</dbReference>
<feature type="transmembrane region" description="Helical" evidence="5">
    <location>
        <begin position="57"/>
        <end position="78"/>
    </location>
</feature>
<dbReference type="Gene3D" id="1.20.120.1630">
    <property type="match status" value="1"/>
</dbReference>
<dbReference type="VEuPathDB" id="FungiDB:CC1G_13260"/>
<keyword evidence="3 5" id="KW-1133">Transmembrane helix</keyword>
<keyword evidence="5" id="KW-0808">Transferase</keyword>
<dbReference type="GeneID" id="6018232"/>
<feature type="transmembrane region" description="Helical" evidence="5">
    <location>
        <begin position="98"/>
        <end position="117"/>
    </location>
</feature>
<organism evidence="6 7">
    <name type="scientific">Coprinopsis cinerea (strain Okayama-7 / 130 / ATCC MYA-4618 / FGSC 9003)</name>
    <name type="common">Inky cap fungus</name>
    <name type="synonym">Hormographiella aspergillata</name>
    <dbReference type="NCBI Taxonomy" id="240176"/>
    <lineage>
        <taxon>Eukaryota</taxon>
        <taxon>Fungi</taxon>
        <taxon>Dikarya</taxon>
        <taxon>Basidiomycota</taxon>
        <taxon>Agaricomycotina</taxon>
        <taxon>Agaricomycetes</taxon>
        <taxon>Agaricomycetidae</taxon>
        <taxon>Agaricales</taxon>
        <taxon>Agaricineae</taxon>
        <taxon>Psathyrellaceae</taxon>
        <taxon>Coprinopsis</taxon>
    </lineage>
</organism>
<keyword evidence="4 5" id="KW-0472">Membrane</keyword>
<dbReference type="PANTHER" id="PTHR12714">
    <property type="entry name" value="PROTEIN-S ISOPRENYLCYSTEINE O-METHYLTRANSFERASE"/>
    <property type="match status" value="1"/>
</dbReference>
<dbReference type="InParanoid" id="A8PI74"/>
<dbReference type="InterPro" id="IPR007269">
    <property type="entry name" value="ICMT_MeTrfase"/>
</dbReference>
<dbReference type="KEGG" id="cci:CC1G_13260"/>
<dbReference type="OMA" id="SITTCET"/>
<keyword evidence="2 5" id="KW-0812">Transmembrane</keyword>